<reference evidence="4" key="1">
    <citation type="submission" date="2018-02" db="EMBL/GenBank/DDBJ databases">
        <authorList>
            <person name="Hausmann B."/>
        </authorList>
    </citation>
    <scope>NUCLEOTIDE SEQUENCE [LARGE SCALE GENOMIC DNA]</scope>
    <source>
        <strain evidence="4">Peat soil MAG SbA5</strain>
    </source>
</reference>
<accession>A0A2N9L709</accession>
<dbReference type="AlphaFoldDB" id="A0A2N9L709"/>
<dbReference type="Proteomes" id="UP000239735">
    <property type="component" value="Unassembled WGS sequence"/>
</dbReference>
<gene>
    <name evidence="3" type="ORF">SBA5_20006</name>
</gene>
<keyword evidence="2" id="KW-1133">Transmembrane helix</keyword>
<feature type="region of interest" description="Disordered" evidence="1">
    <location>
        <begin position="38"/>
        <end position="68"/>
    </location>
</feature>
<evidence type="ECO:0000256" key="2">
    <source>
        <dbReference type="SAM" id="Phobius"/>
    </source>
</evidence>
<sequence>MVDFDLKLFLIPVGLALAFMLWVIWALEKEIRRDQRHSDAIARAKAGSDRPAPNSAAPDEHRSGPGGF</sequence>
<keyword evidence="2" id="KW-0472">Membrane</keyword>
<proteinExistence type="predicted"/>
<dbReference type="EMBL" id="OKRB01000075">
    <property type="protein sequence ID" value="SPE19059.1"/>
    <property type="molecule type" value="Genomic_DNA"/>
</dbReference>
<feature type="transmembrane region" description="Helical" evidence="2">
    <location>
        <begin position="6"/>
        <end position="27"/>
    </location>
</feature>
<evidence type="ECO:0000256" key="1">
    <source>
        <dbReference type="SAM" id="MobiDB-lite"/>
    </source>
</evidence>
<protein>
    <submittedName>
        <fullName evidence="3">Uncharacterized protein</fullName>
    </submittedName>
</protein>
<feature type="compositionally biased region" description="Basic and acidic residues" evidence="1">
    <location>
        <begin position="38"/>
        <end position="48"/>
    </location>
</feature>
<name>A0A2N9L709_9BACT</name>
<evidence type="ECO:0000313" key="3">
    <source>
        <dbReference type="EMBL" id="SPE19059.1"/>
    </source>
</evidence>
<evidence type="ECO:0000313" key="4">
    <source>
        <dbReference type="Proteomes" id="UP000239735"/>
    </source>
</evidence>
<feature type="compositionally biased region" description="Basic and acidic residues" evidence="1">
    <location>
        <begin position="58"/>
        <end position="68"/>
    </location>
</feature>
<organism evidence="3 4">
    <name type="scientific">Candidatus Sulfuritelmatomonas gaucii</name>
    <dbReference type="NCBI Taxonomy" id="2043161"/>
    <lineage>
        <taxon>Bacteria</taxon>
        <taxon>Pseudomonadati</taxon>
        <taxon>Acidobacteriota</taxon>
        <taxon>Terriglobia</taxon>
        <taxon>Terriglobales</taxon>
        <taxon>Acidobacteriaceae</taxon>
        <taxon>Candidatus Sulfuritelmatomonas</taxon>
    </lineage>
</organism>
<keyword evidence="2" id="KW-0812">Transmembrane</keyword>